<evidence type="ECO:0000256" key="2">
    <source>
        <dbReference type="ARBA" id="ARBA00022741"/>
    </source>
</evidence>
<keyword evidence="4" id="KW-0173">Coenzyme A biosynthesis</keyword>
<dbReference type="GO" id="GO:0016301">
    <property type="term" value="F:kinase activity"/>
    <property type="evidence" value="ECO:0007669"/>
    <property type="project" value="UniProtKB-KW"/>
</dbReference>
<protein>
    <submittedName>
        <fullName evidence="5">Dephospho-CoA kinase</fullName>
    </submittedName>
</protein>
<organism evidence="5 6">
    <name type="scientific">Salinimicrobium oceani</name>
    <dbReference type="NCBI Taxonomy" id="2722702"/>
    <lineage>
        <taxon>Bacteria</taxon>
        <taxon>Pseudomonadati</taxon>
        <taxon>Bacteroidota</taxon>
        <taxon>Flavobacteriia</taxon>
        <taxon>Flavobacteriales</taxon>
        <taxon>Flavobacteriaceae</taxon>
        <taxon>Salinimicrobium</taxon>
    </lineage>
</organism>
<evidence type="ECO:0000313" key="5">
    <source>
        <dbReference type="EMBL" id="NJW55615.1"/>
    </source>
</evidence>
<feature type="non-terminal residue" evidence="5">
    <location>
        <position position="38"/>
    </location>
</feature>
<keyword evidence="2" id="KW-0547">Nucleotide-binding</keyword>
<dbReference type="SUPFAM" id="SSF52540">
    <property type="entry name" value="P-loop containing nucleoside triphosphate hydrolases"/>
    <property type="match status" value="1"/>
</dbReference>
<dbReference type="RefSeq" id="WP_168140011.1">
    <property type="nucleotide sequence ID" value="NZ_JAAVJR010001345.1"/>
</dbReference>
<accession>A0ABX1D5F4</accession>
<keyword evidence="5" id="KW-0418">Kinase</keyword>
<keyword evidence="3" id="KW-0067">ATP-binding</keyword>
<evidence type="ECO:0000256" key="3">
    <source>
        <dbReference type="ARBA" id="ARBA00022840"/>
    </source>
</evidence>
<proteinExistence type="inferred from homology"/>
<dbReference type="Proteomes" id="UP000703674">
    <property type="component" value="Unassembled WGS sequence"/>
</dbReference>
<comment type="caution">
    <text evidence="5">The sequence shown here is derived from an EMBL/GenBank/DDBJ whole genome shotgun (WGS) entry which is preliminary data.</text>
</comment>
<gene>
    <name evidence="5" type="ORF">HC175_22125</name>
</gene>
<dbReference type="EMBL" id="JAAVJR010001345">
    <property type="protein sequence ID" value="NJW55615.1"/>
    <property type="molecule type" value="Genomic_DNA"/>
</dbReference>
<reference evidence="5 6" key="1">
    <citation type="submission" date="2020-03" db="EMBL/GenBank/DDBJ databases">
        <title>Salinimicrobium sp. nov, isolated from SCS.</title>
        <authorList>
            <person name="Cao W.R."/>
        </authorList>
    </citation>
    <scope>NUCLEOTIDE SEQUENCE [LARGE SCALE GENOMIC DNA]</scope>
    <source>
        <strain evidence="6">J15B91</strain>
    </source>
</reference>
<dbReference type="PROSITE" id="PS51219">
    <property type="entry name" value="DPCK"/>
    <property type="match status" value="1"/>
</dbReference>
<evidence type="ECO:0000256" key="1">
    <source>
        <dbReference type="ARBA" id="ARBA00009018"/>
    </source>
</evidence>
<keyword evidence="6" id="KW-1185">Reference proteome</keyword>
<name>A0ABX1D5F4_9FLAO</name>
<dbReference type="Pfam" id="PF01121">
    <property type="entry name" value="CoaE"/>
    <property type="match status" value="1"/>
</dbReference>
<keyword evidence="5" id="KW-0808">Transferase</keyword>
<dbReference type="InterPro" id="IPR001977">
    <property type="entry name" value="Depp_CoAkinase"/>
</dbReference>
<comment type="similarity">
    <text evidence="1">Belongs to the CoaE family.</text>
</comment>
<dbReference type="Gene3D" id="3.40.50.300">
    <property type="entry name" value="P-loop containing nucleotide triphosphate hydrolases"/>
    <property type="match status" value="1"/>
</dbReference>
<sequence>MKVLGLTGGIGSGKPTVAGFFGELGVPVFIADTQAKKL</sequence>
<dbReference type="InterPro" id="IPR027417">
    <property type="entry name" value="P-loop_NTPase"/>
</dbReference>
<evidence type="ECO:0000313" key="6">
    <source>
        <dbReference type="Proteomes" id="UP000703674"/>
    </source>
</evidence>
<evidence type="ECO:0000256" key="4">
    <source>
        <dbReference type="ARBA" id="ARBA00022993"/>
    </source>
</evidence>